<dbReference type="GO" id="GO:0032259">
    <property type="term" value="P:methylation"/>
    <property type="evidence" value="ECO:0007669"/>
    <property type="project" value="UniProtKB-KW"/>
</dbReference>
<sequence length="425" mass="46489">MAATPLTTLADQISSSASLISQFLQSNNHPQPSFAPDAPPAFPPAPTPITNARQTLLEAAQTIVDLMTGPAEHLRWLACRYHDMSSLRWIYHYNIAAAIPLDHPVPFAAVAHTADVPEDILKRMARHAMTNRIFIEPEPGLIAHTASSALLVRSQALKDWVGYTTEETYPASTKVVEAQERFGVSDDPSQAGYNVAFGTEKPMFVHMAEDPERERRFANTMVEMTSTEGYGIGHLVGGYGWDGIGGATVVDVGGSTGHACIAIAEKAPDATFIVQDLAGVVEQGRKSLPESLKSRITFQEHDFFTPQPQSADIYLLRFILHDHPDTAAVNIVKSLVPAMRDGSRLLINDGVLPEPNTLPRGEERIARIMDLEMLTTFNARERPLADWIKLCSEADNRLKLHSVSKPEGSVMSILEFVYVGNGSQA</sequence>
<keyword evidence="8" id="KW-1185">Reference proteome</keyword>
<dbReference type="GO" id="GO:0044550">
    <property type="term" value="P:secondary metabolite biosynthetic process"/>
    <property type="evidence" value="ECO:0007669"/>
    <property type="project" value="UniProtKB-ARBA"/>
</dbReference>
<dbReference type="Gene3D" id="3.40.50.150">
    <property type="entry name" value="Vaccinia Virus protein VP39"/>
    <property type="match status" value="1"/>
</dbReference>
<organism evidence="7 8">
    <name type="scientific">Aspergillus sydowii CBS 593.65</name>
    <dbReference type="NCBI Taxonomy" id="1036612"/>
    <lineage>
        <taxon>Eukaryota</taxon>
        <taxon>Fungi</taxon>
        <taxon>Dikarya</taxon>
        <taxon>Ascomycota</taxon>
        <taxon>Pezizomycotina</taxon>
        <taxon>Eurotiomycetes</taxon>
        <taxon>Eurotiomycetidae</taxon>
        <taxon>Eurotiales</taxon>
        <taxon>Aspergillaceae</taxon>
        <taxon>Aspergillus</taxon>
        <taxon>Aspergillus subgen. Nidulantes</taxon>
    </lineage>
</organism>
<evidence type="ECO:0000313" key="8">
    <source>
        <dbReference type="Proteomes" id="UP000184356"/>
    </source>
</evidence>
<accession>A0A1L9TD59</accession>
<dbReference type="GeneID" id="63756419"/>
<evidence type="ECO:0000256" key="5">
    <source>
        <dbReference type="SAM" id="MobiDB-lite"/>
    </source>
</evidence>
<reference evidence="8" key="1">
    <citation type="journal article" date="2017" name="Genome Biol.">
        <title>Comparative genomics reveals high biological diversity and specific adaptations in the industrially and medically important fungal genus Aspergillus.</title>
        <authorList>
            <person name="de Vries R.P."/>
            <person name="Riley R."/>
            <person name="Wiebenga A."/>
            <person name="Aguilar-Osorio G."/>
            <person name="Amillis S."/>
            <person name="Uchima C.A."/>
            <person name="Anderluh G."/>
            <person name="Asadollahi M."/>
            <person name="Askin M."/>
            <person name="Barry K."/>
            <person name="Battaglia E."/>
            <person name="Bayram O."/>
            <person name="Benocci T."/>
            <person name="Braus-Stromeyer S.A."/>
            <person name="Caldana C."/>
            <person name="Canovas D."/>
            <person name="Cerqueira G.C."/>
            <person name="Chen F."/>
            <person name="Chen W."/>
            <person name="Choi C."/>
            <person name="Clum A."/>
            <person name="Dos Santos R.A."/>
            <person name="Damasio A.R."/>
            <person name="Diallinas G."/>
            <person name="Emri T."/>
            <person name="Fekete E."/>
            <person name="Flipphi M."/>
            <person name="Freyberg S."/>
            <person name="Gallo A."/>
            <person name="Gournas C."/>
            <person name="Habgood R."/>
            <person name="Hainaut M."/>
            <person name="Harispe M.L."/>
            <person name="Henrissat B."/>
            <person name="Hilden K.S."/>
            <person name="Hope R."/>
            <person name="Hossain A."/>
            <person name="Karabika E."/>
            <person name="Karaffa L."/>
            <person name="Karanyi Z."/>
            <person name="Krasevec N."/>
            <person name="Kuo A."/>
            <person name="Kusch H."/>
            <person name="LaButti K."/>
            <person name="Lagendijk E.L."/>
            <person name="Lapidus A."/>
            <person name="Levasseur A."/>
            <person name="Lindquist E."/>
            <person name="Lipzen A."/>
            <person name="Logrieco A.F."/>
            <person name="MacCabe A."/>
            <person name="Maekelae M.R."/>
            <person name="Malavazi I."/>
            <person name="Melin P."/>
            <person name="Meyer V."/>
            <person name="Mielnichuk N."/>
            <person name="Miskei M."/>
            <person name="Molnar A.P."/>
            <person name="Mule G."/>
            <person name="Ngan C.Y."/>
            <person name="Orejas M."/>
            <person name="Orosz E."/>
            <person name="Ouedraogo J.P."/>
            <person name="Overkamp K.M."/>
            <person name="Park H.-S."/>
            <person name="Perrone G."/>
            <person name="Piumi F."/>
            <person name="Punt P.J."/>
            <person name="Ram A.F."/>
            <person name="Ramon A."/>
            <person name="Rauscher S."/>
            <person name="Record E."/>
            <person name="Riano-Pachon D.M."/>
            <person name="Robert V."/>
            <person name="Roehrig J."/>
            <person name="Ruller R."/>
            <person name="Salamov A."/>
            <person name="Salih N.S."/>
            <person name="Samson R.A."/>
            <person name="Sandor E."/>
            <person name="Sanguinetti M."/>
            <person name="Schuetze T."/>
            <person name="Sepcic K."/>
            <person name="Shelest E."/>
            <person name="Sherlock G."/>
            <person name="Sophianopoulou V."/>
            <person name="Squina F.M."/>
            <person name="Sun H."/>
            <person name="Susca A."/>
            <person name="Todd R.B."/>
            <person name="Tsang A."/>
            <person name="Unkles S.E."/>
            <person name="van de Wiele N."/>
            <person name="van Rossen-Uffink D."/>
            <person name="Oliveira J.V."/>
            <person name="Vesth T.C."/>
            <person name="Visser J."/>
            <person name="Yu J.-H."/>
            <person name="Zhou M."/>
            <person name="Andersen M.R."/>
            <person name="Archer D.B."/>
            <person name="Baker S.E."/>
            <person name="Benoit I."/>
            <person name="Brakhage A.A."/>
            <person name="Braus G.H."/>
            <person name="Fischer R."/>
            <person name="Frisvad J.C."/>
            <person name="Goldman G.H."/>
            <person name="Houbraken J."/>
            <person name="Oakley B."/>
            <person name="Pocsi I."/>
            <person name="Scazzocchio C."/>
            <person name="Seiboth B."/>
            <person name="vanKuyk P.A."/>
            <person name="Wortman J."/>
            <person name="Dyer P.S."/>
            <person name="Grigoriev I.V."/>
        </authorList>
    </citation>
    <scope>NUCLEOTIDE SEQUENCE [LARGE SCALE GENOMIC DNA]</scope>
    <source>
        <strain evidence="8">CBS 593.65</strain>
    </source>
</reference>
<dbReference type="VEuPathDB" id="FungiDB:ASPSYDRAFT_1179383"/>
<dbReference type="AlphaFoldDB" id="A0A1L9TD59"/>
<feature type="region of interest" description="Disordered" evidence="5">
    <location>
        <begin position="29"/>
        <end position="49"/>
    </location>
</feature>
<keyword evidence="3" id="KW-0949">S-adenosyl-L-methionine</keyword>
<keyword evidence="2" id="KW-0808">Transferase</keyword>
<evidence type="ECO:0000313" key="7">
    <source>
        <dbReference type="EMBL" id="OJJ57368.1"/>
    </source>
</evidence>
<evidence type="ECO:0000256" key="1">
    <source>
        <dbReference type="ARBA" id="ARBA00022603"/>
    </source>
</evidence>
<dbReference type="InterPro" id="IPR001077">
    <property type="entry name" value="COMT_C"/>
</dbReference>
<evidence type="ECO:0000256" key="4">
    <source>
        <dbReference type="ARBA" id="ARBA00038277"/>
    </source>
</evidence>
<dbReference type="EMBL" id="KV878588">
    <property type="protein sequence ID" value="OJJ57368.1"/>
    <property type="molecule type" value="Genomic_DNA"/>
</dbReference>
<dbReference type="RefSeq" id="XP_040701174.1">
    <property type="nucleotide sequence ID" value="XM_040840346.1"/>
</dbReference>
<dbReference type="OrthoDB" id="1606438at2759"/>
<dbReference type="STRING" id="1036612.A0A1L9TD59"/>
<gene>
    <name evidence="7" type="ORF">ASPSYDRAFT_1179383</name>
</gene>
<dbReference type="Pfam" id="PF00891">
    <property type="entry name" value="Methyltransf_2"/>
    <property type="match status" value="1"/>
</dbReference>
<dbReference type="Proteomes" id="UP000184356">
    <property type="component" value="Unassembled WGS sequence"/>
</dbReference>
<feature type="compositionally biased region" description="Pro residues" evidence="5">
    <location>
        <begin position="37"/>
        <end position="47"/>
    </location>
</feature>
<evidence type="ECO:0000256" key="2">
    <source>
        <dbReference type="ARBA" id="ARBA00022679"/>
    </source>
</evidence>
<feature type="domain" description="O-methyltransferase C-terminal" evidence="6">
    <location>
        <begin position="186"/>
        <end position="394"/>
    </location>
</feature>
<dbReference type="Gene3D" id="1.10.10.10">
    <property type="entry name" value="Winged helix-like DNA-binding domain superfamily/Winged helix DNA-binding domain"/>
    <property type="match status" value="1"/>
</dbReference>
<dbReference type="InterPro" id="IPR016461">
    <property type="entry name" value="COMT-like"/>
</dbReference>
<evidence type="ECO:0000256" key="3">
    <source>
        <dbReference type="ARBA" id="ARBA00022691"/>
    </source>
</evidence>
<comment type="similarity">
    <text evidence="4">Belongs to the class I-like SAM-binding methyltransferase superfamily. Cation-independent O-methyltransferase family.</text>
</comment>
<proteinExistence type="inferred from homology"/>
<dbReference type="PANTHER" id="PTHR43712">
    <property type="entry name" value="PUTATIVE (AFU_ORTHOLOGUE AFUA_4G14580)-RELATED"/>
    <property type="match status" value="1"/>
</dbReference>
<protein>
    <recommendedName>
        <fullName evidence="6">O-methyltransferase C-terminal domain-containing protein</fullName>
    </recommendedName>
</protein>
<dbReference type="InterPro" id="IPR029063">
    <property type="entry name" value="SAM-dependent_MTases_sf"/>
</dbReference>
<dbReference type="InterPro" id="IPR036390">
    <property type="entry name" value="WH_DNA-bd_sf"/>
</dbReference>
<dbReference type="GO" id="GO:0008171">
    <property type="term" value="F:O-methyltransferase activity"/>
    <property type="evidence" value="ECO:0007669"/>
    <property type="project" value="InterPro"/>
</dbReference>
<dbReference type="SUPFAM" id="SSF46785">
    <property type="entry name" value="Winged helix' DNA-binding domain"/>
    <property type="match status" value="1"/>
</dbReference>
<dbReference type="SUPFAM" id="SSF53335">
    <property type="entry name" value="S-adenosyl-L-methionine-dependent methyltransferases"/>
    <property type="match status" value="1"/>
</dbReference>
<evidence type="ECO:0000259" key="6">
    <source>
        <dbReference type="Pfam" id="PF00891"/>
    </source>
</evidence>
<dbReference type="CDD" id="cd02440">
    <property type="entry name" value="AdoMet_MTases"/>
    <property type="match status" value="1"/>
</dbReference>
<name>A0A1L9TD59_9EURO</name>
<dbReference type="PANTHER" id="PTHR43712:SF5">
    <property type="entry name" value="O-METHYLTRANSFERASE ASQN-RELATED"/>
    <property type="match status" value="1"/>
</dbReference>
<dbReference type="InterPro" id="IPR036388">
    <property type="entry name" value="WH-like_DNA-bd_sf"/>
</dbReference>
<dbReference type="PROSITE" id="PS51683">
    <property type="entry name" value="SAM_OMT_II"/>
    <property type="match status" value="1"/>
</dbReference>
<keyword evidence="1" id="KW-0489">Methyltransferase</keyword>